<evidence type="ECO:0000313" key="2">
    <source>
        <dbReference type="Proteomes" id="UP000636709"/>
    </source>
</evidence>
<gene>
    <name evidence="1" type="ORF">HU200_037040</name>
</gene>
<dbReference type="Gene3D" id="2.120.10.80">
    <property type="entry name" value="Kelch-type beta propeller"/>
    <property type="match status" value="1"/>
</dbReference>
<dbReference type="OrthoDB" id="1854110at2759"/>
<evidence type="ECO:0000313" key="1">
    <source>
        <dbReference type="EMBL" id="KAF8696147.1"/>
    </source>
</evidence>
<dbReference type="InterPro" id="IPR050354">
    <property type="entry name" value="F-box/kelch-repeat_ARATH"/>
</dbReference>
<organism evidence="1 2">
    <name type="scientific">Digitaria exilis</name>
    <dbReference type="NCBI Taxonomy" id="1010633"/>
    <lineage>
        <taxon>Eukaryota</taxon>
        <taxon>Viridiplantae</taxon>
        <taxon>Streptophyta</taxon>
        <taxon>Embryophyta</taxon>
        <taxon>Tracheophyta</taxon>
        <taxon>Spermatophyta</taxon>
        <taxon>Magnoliopsida</taxon>
        <taxon>Liliopsida</taxon>
        <taxon>Poales</taxon>
        <taxon>Poaceae</taxon>
        <taxon>PACMAD clade</taxon>
        <taxon>Panicoideae</taxon>
        <taxon>Panicodae</taxon>
        <taxon>Paniceae</taxon>
        <taxon>Anthephorinae</taxon>
        <taxon>Digitaria</taxon>
    </lineage>
</organism>
<protein>
    <recommendedName>
        <fullName evidence="3">F-box domain-containing protein</fullName>
    </recommendedName>
</protein>
<dbReference type="Proteomes" id="UP000636709">
    <property type="component" value="Unassembled WGS sequence"/>
</dbReference>
<dbReference type="EMBL" id="JACEFO010001882">
    <property type="protein sequence ID" value="KAF8696147.1"/>
    <property type="molecule type" value="Genomic_DNA"/>
</dbReference>
<accession>A0A835BR86</accession>
<reference evidence="1" key="1">
    <citation type="submission" date="2020-07" db="EMBL/GenBank/DDBJ databases">
        <title>Genome sequence and genetic diversity analysis of an under-domesticated orphan crop, white fonio (Digitaria exilis).</title>
        <authorList>
            <person name="Bennetzen J.L."/>
            <person name="Chen S."/>
            <person name="Ma X."/>
            <person name="Wang X."/>
            <person name="Yssel A.E.J."/>
            <person name="Chaluvadi S.R."/>
            <person name="Johnson M."/>
            <person name="Gangashetty P."/>
            <person name="Hamidou F."/>
            <person name="Sanogo M.D."/>
            <person name="Zwaenepoel A."/>
            <person name="Wallace J."/>
            <person name="Van De Peer Y."/>
            <person name="Van Deynze A."/>
        </authorList>
    </citation>
    <scope>NUCLEOTIDE SEQUENCE</scope>
    <source>
        <tissue evidence="1">Leaves</tissue>
    </source>
</reference>
<evidence type="ECO:0008006" key="3">
    <source>
        <dbReference type="Google" id="ProtNLM"/>
    </source>
</evidence>
<proteinExistence type="predicted"/>
<dbReference type="InterPro" id="IPR015915">
    <property type="entry name" value="Kelch-typ_b-propeller"/>
</dbReference>
<name>A0A835BR86_9POAL</name>
<dbReference type="PANTHER" id="PTHR24414">
    <property type="entry name" value="F-BOX/KELCH-REPEAT PROTEIN SKIP4"/>
    <property type="match status" value="1"/>
</dbReference>
<dbReference type="PANTHER" id="PTHR24414:SF203">
    <property type="entry name" value="OS01G0704300 PROTEIN"/>
    <property type="match status" value="1"/>
</dbReference>
<comment type="caution">
    <text evidence="1">The sequence shown here is derived from an EMBL/GenBank/DDBJ whole genome shotgun (WGS) entry which is preliminary data.</text>
</comment>
<dbReference type="SUPFAM" id="SSF117281">
    <property type="entry name" value="Kelch motif"/>
    <property type="match status" value="1"/>
</dbReference>
<dbReference type="AlphaFoldDB" id="A0A835BR86"/>
<sequence>MTRRRFWKLLRTITSRSTSLSHVLQRRPCPEDLPGLDMEHQAPTAVVTPASHGQTARGAEGLAECDDMSVLVTKTLCDYTFAASSNLGEVVKLQIERRVPPWAEALRVARPWNFRLSDTGCASPMPDGRAADVNWIEENKDDRWRKGARCFGSCGARAGALHRSHFVFGRPALLHTDVVASCRKQWPRALLDRQSCHVQLCTFAAPTRAGPRRPTPSISTALTPRRRTTPLLSNAASVSCLVLEAQASRGRRREMGATVRAHDLKHRRHEDDGCDATGGAPSLATEYLYGDVLEAVVEHVPAPDLAAAARVSREWLRAVRAALRRRPRRLPWLVVHIQARGGGGGGARRCAAAYDPCAGAWLAVPSPPRHATPSHVRLVRGSRGDRVCALSLSGLAVAADPLGAAPCVAAIDAPAVWRVDPVLAAVGDRVVALGGASRLALADGEDAAAVEVHDGDRWTACEPMPDALSDSASATWLSAAATDQRVYLVERATGWASWFDPATRRWGPTRHLGPADPAVTAWGVAPGAGERLVLFGAKRADKEAECTVVVQAWEVDGDTLEPIPSASSDAMPGELSERLFPRDDTDDEEDLDDIDLERLSIGVCGNAAGGYVYNAAEPSNGAVLYELRGEEGKEKGSAAAVARWEWVPCSPALQAEPLGRAILACSPVGLDDLALAVGSRDPR</sequence>
<keyword evidence="2" id="KW-1185">Reference proteome</keyword>